<dbReference type="AlphaFoldDB" id="A0A067TNQ9"/>
<keyword evidence="3" id="KW-1185">Reference proteome</keyword>
<dbReference type="HOGENOM" id="CLU_054608_0_1_1"/>
<dbReference type="InterPro" id="IPR046341">
    <property type="entry name" value="SET_dom_sf"/>
</dbReference>
<dbReference type="OrthoDB" id="5792673at2759"/>
<evidence type="ECO:0000313" key="2">
    <source>
        <dbReference type="EMBL" id="KDR84821.1"/>
    </source>
</evidence>
<proteinExistence type="predicted"/>
<dbReference type="Pfam" id="PF00856">
    <property type="entry name" value="SET"/>
    <property type="match status" value="1"/>
</dbReference>
<gene>
    <name evidence="2" type="ORF">GALMADRAFT_233228</name>
</gene>
<dbReference type="Proteomes" id="UP000027222">
    <property type="component" value="Unassembled WGS sequence"/>
</dbReference>
<protein>
    <recommendedName>
        <fullName evidence="1">SET domain-containing protein</fullName>
    </recommendedName>
</protein>
<feature type="domain" description="SET" evidence="1">
    <location>
        <begin position="66"/>
        <end position="188"/>
    </location>
</feature>
<dbReference type="PROSITE" id="PS50280">
    <property type="entry name" value="SET"/>
    <property type="match status" value="1"/>
</dbReference>
<accession>A0A067TNQ9</accession>
<organism evidence="2 3">
    <name type="scientific">Galerina marginata (strain CBS 339.88)</name>
    <dbReference type="NCBI Taxonomy" id="685588"/>
    <lineage>
        <taxon>Eukaryota</taxon>
        <taxon>Fungi</taxon>
        <taxon>Dikarya</taxon>
        <taxon>Basidiomycota</taxon>
        <taxon>Agaricomycotina</taxon>
        <taxon>Agaricomycetes</taxon>
        <taxon>Agaricomycetidae</taxon>
        <taxon>Agaricales</taxon>
        <taxon>Agaricineae</taxon>
        <taxon>Strophariaceae</taxon>
        <taxon>Galerina</taxon>
    </lineage>
</organism>
<reference evidence="3" key="1">
    <citation type="journal article" date="2014" name="Proc. Natl. Acad. Sci. U.S.A.">
        <title>Extensive sampling of basidiomycete genomes demonstrates inadequacy of the white-rot/brown-rot paradigm for wood decay fungi.</title>
        <authorList>
            <person name="Riley R."/>
            <person name="Salamov A.A."/>
            <person name="Brown D.W."/>
            <person name="Nagy L.G."/>
            <person name="Floudas D."/>
            <person name="Held B.W."/>
            <person name="Levasseur A."/>
            <person name="Lombard V."/>
            <person name="Morin E."/>
            <person name="Otillar R."/>
            <person name="Lindquist E.A."/>
            <person name="Sun H."/>
            <person name="LaButti K.M."/>
            <person name="Schmutz J."/>
            <person name="Jabbour D."/>
            <person name="Luo H."/>
            <person name="Baker S.E."/>
            <person name="Pisabarro A.G."/>
            <person name="Walton J.D."/>
            <person name="Blanchette R.A."/>
            <person name="Henrissat B."/>
            <person name="Martin F."/>
            <person name="Cullen D."/>
            <person name="Hibbett D.S."/>
            <person name="Grigoriev I.V."/>
        </authorList>
    </citation>
    <scope>NUCLEOTIDE SEQUENCE [LARGE SCALE GENOMIC DNA]</scope>
    <source>
        <strain evidence="3">CBS 339.88</strain>
    </source>
</reference>
<dbReference type="Gene3D" id="2.170.270.10">
    <property type="entry name" value="SET domain"/>
    <property type="match status" value="1"/>
</dbReference>
<name>A0A067TNQ9_GALM3</name>
<dbReference type="STRING" id="685588.A0A067TNQ9"/>
<evidence type="ECO:0000313" key="3">
    <source>
        <dbReference type="Proteomes" id="UP000027222"/>
    </source>
</evidence>
<evidence type="ECO:0000259" key="1">
    <source>
        <dbReference type="PROSITE" id="PS50280"/>
    </source>
</evidence>
<dbReference type="SUPFAM" id="SSF82199">
    <property type="entry name" value="SET domain"/>
    <property type="match status" value="1"/>
</dbReference>
<sequence>MSKASFPFTSSTKSRAHRLPIHWPRHLQYLTSSHYHSSVPPAIVTQILGSSSQANKDLLSNSNRRPKVVIQAISSDSHPAKGQFGLFAAQKIPPNSHIVNYIGEIHVDDRPDSDYDLCLLRLPDGDSVGIDASTMGNEARFVNDYRGISNKANAAFVNDRTASGELKMSIWSSNGEIEKGQEILVSYGKSWWRSRSVEHG</sequence>
<dbReference type="EMBL" id="KL142367">
    <property type="protein sequence ID" value="KDR84821.1"/>
    <property type="molecule type" value="Genomic_DNA"/>
</dbReference>
<dbReference type="InterPro" id="IPR001214">
    <property type="entry name" value="SET_dom"/>
</dbReference>